<reference evidence="3 4" key="1">
    <citation type="submission" date="2013-09" db="EMBL/GenBank/DDBJ databases">
        <title>Corchorus capsularis genome sequencing.</title>
        <authorList>
            <person name="Alam M."/>
            <person name="Haque M.S."/>
            <person name="Islam M.S."/>
            <person name="Emdad E.M."/>
            <person name="Islam M.M."/>
            <person name="Ahmed B."/>
            <person name="Halim A."/>
            <person name="Hossen Q.M.M."/>
            <person name="Hossain M.Z."/>
            <person name="Ahmed R."/>
            <person name="Khan M.M."/>
            <person name="Islam R."/>
            <person name="Rashid M.M."/>
            <person name="Khan S.A."/>
            <person name="Rahman M.S."/>
            <person name="Alam M."/>
        </authorList>
    </citation>
    <scope>NUCLEOTIDE SEQUENCE [LARGE SCALE GENOMIC DNA]</scope>
    <source>
        <strain evidence="4">cv. CVL-1</strain>
        <tissue evidence="3">Whole seedling</tissue>
    </source>
</reference>
<organism evidence="3 4">
    <name type="scientific">Corchorus capsularis</name>
    <name type="common">Jute</name>
    <dbReference type="NCBI Taxonomy" id="210143"/>
    <lineage>
        <taxon>Eukaryota</taxon>
        <taxon>Viridiplantae</taxon>
        <taxon>Streptophyta</taxon>
        <taxon>Embryophyta</taxon>
        <taxon>Tracheophyta</taxon>
        <taxon>Spermatophyta</taxon>
        <taxon>Magnoliopsida</taxon>
        <taxon>eudicotyledons</taxon>
        <taxon>Gunneridae</taxon>
        <taxon>Pentapetalae</taxon>
        <taxon>rosids</taxon>
        <taxon>malvids</taxon>
        <taxon>Malvales</taxon>
        <taxon>Malvaceae</taxon>
        <taxon>Grewioideae</taxon>
        <taxon>Apeibeae</taxon>
        <taxon>Corchorus</taxon>
    </lineage>
</organism>
<dbReference type="Gramene" id="OMO82999">
    <property type="protein sequence ID" value="OMO82999"/>
    <property type="gene ID" value="CCACVL1_11614"/>
</dbReference>
<evidence type="ECO:0000313" key="3">
    <source>
        <dbReference type="EMBL" id="OMO82999.1"/>
    </source>
</evidence>
<dbReference type="PANTHER" id="PTHR34366:SF7">
    <property type="entry name" value="TRANSMEMBRANE PROTEIN"/>
    <property type="match status" value="1"/>
</dbReference>
<gene>
    <name evidence="3" type="ORF">CCACVL1_11614</name>
</gene>
<keyword evidence="4" id="KW-1185">Reference proteome</keyword>
<evidence type="ECO:0000313" key="4">
    <source>
        <dbReference type="Proteomes" id="UP000188268"/>
    </source>
</evidence>
<accession>A0A1R3IK81</accession>
<evidence type="ECO:0000256" key="1">
    <source>
        <dbReference type="SAM" id="SignalP"/>
    </source>
</evidence>
<evidence type="ECO:0000259" key="2">
    <source>
        <dbReference type="Pfam" id="PF24865"/>
    </source>
</evidence>
<sequence length="169" mass="18537">MEHRSVWLLMGILLALGRHAAAPNKTDIPHHVTLSPFWGWRSAAECLLTYQIRSEGVCTGKKVLTLSGAIVVEESEAKEYCNPGGCGDRTKDVLDCIHSVKRDFHFTNKAKLNVVSDAINNGCTNFSEISTANYTSSNAIKLCSLSLSLSLNRSRLLLLSMAMVPFIII</sequence>
<feature type="signal peptide" evidence="1">
    <location>
        <begin position="1"/>
        <end position="17"/>
    </location>
</feature>
<protein>
    <recommendedName>
        <fullName evidence="2">DUF7731 domain-containing protein</fullName>
    </recommendedName>
</protein>
<proteinExistence type="predicted"/>
<dbReference type="EMBL" id="AWWV01009932">
    <property type="protein sequence ID" value="OMO82999.1"/>
    <property type="molecule type" value="Genomic_DNA"/>
</dbReference>
<comment type="caution">
    <text evidence="3">The sequence shown here is derived from an EMBL/GenBank/DDBJ whole genome shotgun (WGS) entry which is preliminary data.</text>
</comment>
<dbReference type="PANTHER" id="PTHR34366">
    <property type="entry name" value="OS07G0289901 PROTEIN-RELATED"/>
    <property type="match status" value="1"/>
</dbReference>
<dbReference type="AlphaFoldDB" id="A0A1R3IK81"/>
<keyword evidence="1" id="KW-0732">Signal</keyword>
<name>A0A1R3IK81_COCAP</name>
<feature type="domain" description="DUF7731" evidence="2">
    <location>
        <begin position="39"/>
        <end position="133"/>
    </location>
</feature>
<dbReference type="OrthoDB" id="1666452at2759"/>
<dbReference type="OMA" id="WRSAYYC"/>
<feature type="chain" id="PRO_5012413069" description="DUF7731 domain-containing protein" evidence="1">
    <location>
        <begin position="18"/>
        <end position="169"/>
    </location>
</feature>
<dbReference type="InterPro" id="IPR056633">
    <property type="entry name" value="DUF7731"/>
</dbReference>
<dbReference type="Pfam" id="PF24865">
    <property type="entry name" value="DUF7731"/>
    <property type="match status" value="1"/>
</dbReference>
<dbReference type="Proteomes" id="UP000188268">
    <property type="component" value="Unassembled WGS sequence"/>
</dbReference>